<comment type="subcellular location">
    <subcellularLocation>
        <location evidence="10">Endoplasmic reticulum membrane</location>
        <topology evidence="10">Multi-pass membrane protein</topology>
    </subcellularLocation>
    <subcellularLocation>
        <location evidence="2">Microsome membrane</location>
        <topology evidence="2">Multi-pass membrane protein</topology>
    </subcellularLocation>
</comment>
<comment type="function">
    <text evidence="10">Catalyzes the stereospecific oxidation of squalene to (S)-2,3-epoxysqualene, and is considered to be a rate-limiting enzyme in steroid biosynthesis.</text>
</comment>
<gene>
    <name evidence="12" type="ORF">BXZ70DRAFT_919971</name>
</gene>
<dbReference type="AlphaFoldDB" id="A0A8K0UW08"/>
<keyword evidence="7" id="KW-0492">Microsome</keyword>
<dbReference type="GO" id="GO:0005789">
    <property type="term" value="C:endoplasmic reticulum membrane"/>
    <property type="evidence" value="ECO:0007669"/>
    <property type="project" value="UniProtKB-SubCell"/>
</dbReference>
<evidence type="ECO:0000256" key="3">
    <source>
        <dbReference type="ARBA" id="ARBA00008802"/>
    </source>
</evidence>
<feature type="transmembrane region" description="Helical" evidence="10">
    <location>
        <begin position="17"/>
        <end position="37"/>
    </location>
</feature>
<dbReference type="PANTHER" id="PTHR10835">
    <property type="entry name" value="SQUALENE MONOOXYGENASE"/>
    <property type="match status" value="1"/>
</dbReference>
<evidence type="ECO:0000259" key="11">
    <source>
        <dbReference type="Pfam" id="PF08491"/>
    </source>
</evidence>
<evidence type="ECO:0000256" key="10">
    <source>
        <dbReference type="RuleBase" id="RU367121"/>
    </source>
</evidence>
<keyword evidence="10" id="KW-1133">Transmembrane helix</keyword>
<keyword evidence="13" id="KW-1185">Reference proteome</keyword>
<feature type="transmembrane region" description="Helical" evidence="10">
    <location>
        <begin position="467"/>
        <end position="487"/>
    </location>
</feature>
<evidence type="ECO:0000256" key="1">
    <source>
        <dbReference type="ARBA" id="ARBA00001974"/>
    </source>
</evidence>
<evidence type="ECO:0000256" key="7">
    <source>
        <dbReference type="ARBA" id="ARBA00022848"/>
    </source>
</evidence>
<evidence type="ECO:0000256" key="5">
    <source>
        <dbReference type="ARBA" id="ARBA00022630"/>
    </source>
</evidence>
<reference evidence="12" key="1">
    <citation type="journal article" date="2021" name="New Phytol.">
        <title>Evolutionary innovations through gain and loss of genes in the ectomycorrhizal Boletales.</title>
        <authorList>
            <person name="Wu G."/>
            <person name="Miyauchi S."/>
            <person name="Morin E."/>
            <person name="Kuo A."/>
            <person name="Drula E."/>
            <person name="Varga T."/>
            <person name="Kohler A."/>
            <person name="Feng B."/>
            <person name="Cao Y."/>
            <person name="Lipzen A."/>
            <person name="Daum C."/>
            <person name="Hundley H."/>
            <person name="Pangilinan J."/>
            <person name="Johnson J."/>
            <person name="Barry K."/>
            <person name="LaButti K."/>
            <person name="Ng V."/>
            <person name="Ahrendt S."/>
            <person name="Min B."/>
            <person name="Choi I.G."/>
            <person name="Park H."/>
            <person name="Plett J.M."/>
            <person name="Magnuson J."/>
            <person name="Spatafora J.W."/>
            <person name="Nagy L.G."/>
            <person name="Henrissat B."/>
            <person name="Grigoriev I.V."/>
            <person name="Yang Z.L."/>
            <person name="Xu J."/>
            <person name="Martin F.M."/>
        </authorList>
    </citation>
    <scope>NUCLEOTIDE SEQUENCE</scope>
    <source>
        <strain evidence="12">KKN 215</strain>
    </source>
</reference>
<dbReference type="EC" id="1.14.14.17" evidence="4 10"/>
<comment type="cofactor">
    <cofactor evidence="1 10">
        <name>FAD</name>
        <dbReference type="ChEBI" id="CHEBI:57692"/>
    </cofactor>
</comment>
<keyword evidence="5 10" id="KW-0285">Flavoprotein</keyword>
<dbReference type="EMBL" id="JAEVFJ010000004">
    <property type="protein sequence ID" value="KAH8105234.1"/>
    <property type="molecule type" value="Genomic_DNA"/>
</dbReference>
<evidence type="ECO:0000313" key="13">
    <source>
        <dbReference type="Proteomes" id="UP000813824"/>
    </source>
</evidence>
<dbReference type="InterPro" id="IPR036188">
    <property type="entry name" value="FAD/NAD-bd_sf"/>
</dbReference>
<dbReference type="SUPFAM" id="SSF51905">
    <property type="entry name" value="FAD/NAD(P)-binding domain"/>
    <property type="match status" value="1"/>
</dbReference>
<comment type="catalytic activity">
    <reaction evidence="10">
        <text>squalene + reduced [NADPH--hemoprotein reductase] + O2 = (S)-2,3-epoxysqualene + oxidized [NADPH--hemoprotein reductase] + H2O + H(+)</text>
        <dbReference type="Rhea" id="RHEA:25282"/>
        <dbReference type="Rhea" id="RHEA-COMP:11964"/>
        <dbReference type="Rhea" id="RHEA-COMP:11965"/>
        <dbReference type="ChEBI" id="CHEBI:15377"/>
        <dbReference type="ChEBI" id="CHEBI:15378"/>
        <dbReference type="ChEBI" id="CHEBI:15379"/>
        <dbReference type="ChEBI" id="CHEBI:15440"/>
        <dbReference type="ChEBI" id="CHEBI:15441"/>
        <dbReference type="ChEBI" id="CHEBI:57618"/>
        <dbReference type="ChEBI" id="CHEBI:58210"/>
        <dbReference type="EC" id="1.14.14.17"/>
    </reaction>
</comment>
<dbReference type="GO" id="GO:0006696">
    <property type="term" value="P:ergosterol biosynthetic process"/>
    <property type="evidence" value="ECO:0007669"/>
    <property type="project" value="TreeGrafter"/>
</dbReference>
<keyword evidence="9 10" id="KW-0472">Membrane</keyword>
<sequence length="493" mass="54510">MSEPSSSSSSSSPMWSIHYDIIIVGAGVAGSALAHALQSVSDKRSKPLRVCLLERSLSEPDRIVGELLQPGGMAALKKLGMESCTDGIDAIPVHGYAVVLNGKPVHIPYPDAREGRSFHHGRFIQALRAKAKQAKCVEVIEASVSELIECPVTGRILGVRATRKGEHQVEKEAFFADLTVVADGCFSNFRSTVMGSTGVKPALKSYFAGAILEDVELPIKHHGTVCLVKGHGPVLMYQIGTRDTRILLDIKPPLPSNIKEVVINEILPQLPSSIHLPLHQALEKDRLRRMPNSFLPPAEQGGSHTKEGVVLLGDAWNMRHPLTGGGMTVALGDVVQLRDLLSDIPDFSDWKAISRVLHTWHWRRKPLSSTINILSVALYDLFGADDEYLDILRVGCFKYFELGGECINGPVSLLAGIAEDPYLLFRHFFSVAFYSIWILFTQPRMRSVDGSEKLVPVRPSFAEYPSLVMRGFICIWTACVVFLPLMWTEIRWW</sequence>
<dbReference type="PANTHER" id="PTHR10835:SF0">
    <property type="entry name" value="SQUALENE MONOOXYGENASE"/>
    <property type="match status" value="1"/>
</dbReference>
<comment type="similarity">
    <text evidence="3 10">Belongs to the squalene monooxygenase family.</text>
</comment>
<keyword evidence="10" id="KW-0256">Endoplasmic reticulum</keyword>
<dbReference type="Proteomes" id="UP000813824">
    <property type="component" value="Unassembled WGS sequence"/>
</dbReference>
<dbReference type="OrthoDB" id="1678617at2759"/>
<feature type="domain" description="Squalene epoxidase" evidence="11">
    <location>
        <begin position="175"/>
        <end position="442"/>
    </location>
</feature>
<evidence type="ECO:0000256" key="2">
    <source>
        <dbReference type="ARBA" id="ARBA00004154"/>
    </source>
</evidence>
<dbReference type="InterPro" id="IPR040125">
    <property type="entry name" value="Squalene_monox"/>
</dbReference>
<organism evidence="12 13">
    <name type="scientific">Cristinia sonorae</name>
    <dbReference type="NCBI Taxonomy" id="1940300"/>
    <lineage>
        <taxon>Eukaryota</taxon>
        <taxon>Fungi</taxon>
        <taxon>Dikarya</taxon>
        <taxon>Basidiomycota</taxon>
        <taxon>Agaricomycotina</taxon>
        <taxon>Agaricomycetes</taxon>
        <taxon>Agaricomycetidae</taxon>
        <taxon>Agaricales</taxon>
        <taxon>Pleurotineae</taxon>
        <taxon>Stephanosporaceae</taxon>
        <taxon>Cristinia</taxon>
    </lineage>
</organism>
<evidence type="ECO:0000256" key="6">
    <source>
        <dbReference type="ARBA" id="ARBA00022827"/>
    </source>
</evidence>
<dbReference type="GO" id="GO:0004506">
    <property type="term" value="F:squalene monooxygenase activity"/>
    <property type="evidence" value="ECO:0007669"/>
    <property type="project" value="UniProtKB-UniRule"/>
</dbReference>
<dbReference type="InterPro" id="IPR013698">
    <property type="entry name" value="Squalene_epoxidase"/>
</dbReference>
<dbReference type="PRINTS" id="PR00420">
    <property type="entry name" value="RNGMNOXGNASE"/>
</dbReference>
<comment type="caution">
    <text evidence="12">The sequence shown here is derived from an EMBL/GenBank/DDBJ whole genome shotgun (WGS) entry which is preliminary data.</text>
</comment>
<evidence type="ECO:0000256" key="9">
    <source>
        <dbReference type="ARBA" id="ARBA00023136"/>
    </source>
</evidence>
<dbReference type="Gene3D" id="3.50.50.60">
    <property type="entry name" value="FAD/NAD(P)-binding domain"/>
    <property type="match status" value="1"/>
</dbReference>
<protein>
    <recommendedName>
        <fullName evidence="4 10">Squalene monooxygenase</fullName>
        <ecNumber evidence="4 10">1.14.14.17</ecNumber>
    </recommendedName>
</protein>
<accession>A0A8K0UW08</accession>
<dbReference type="GO" id="GO:0050660">
    <property type="term" value="F:flavin adenine dinucleotide binding"/>
    <property type="evidence" value="ECO:0007669"/>
    <property type="project" value="UniProtKB-UniRule"/>
</dbReference>
<keyword evidence="8 10" id="KW-0560">Oxidoreductase</keyword>
<feature type="transmembrane region" description="Helical" evidence="10">
    <location>
        <begin position="423"/>
        <end position="440"/>
    </location>
</feature>
<proteinExistence type="inferred from homology"/>
<evidence type="ECO:0000313" key="12">
    <source>
        <dbReference type="EMBL" id="KAH8105234.1"/>
    </source>
</evidence>
<name>A0A8K0UW08_9AGAR</name>
<evidence type="ECO:0000256" key="4">
    <source>
        <dbReference type="ARBA" id="ARBA00012312"/>
    </source>
</evidence>
<keyword evidence="10" id="KW-0812">Transmembrane</keyword>
<evidence type="ECO:0000256" key="8">
    <source>
        <dbReference type="ARBA" id="ARBA00023002"/>
    </source>
</evidence>
<dbReference type="UniPathway" id="UPA00767">
    <property type="reaction ID" value="UER00752"/>
</dbReference>
<dbReference type="Pfam" id="PF08491">
    <property type="entry name" value="SE"/>
    <property type="match status" value="1"/>
</dbReference>
<keyword evidence="6 10" id="KW-0274">FAD</keyword>